<dbReference type="Proteomes" id="UP001165145">
    <property type="component" value="Unassembled WGS sequence"/>
</dbReference>
<accession>A0AAI9KXY0</accession>
<reference evidence="1" key="1">
    <citation type="submission" date="2023-02" db="EMBL/GenBank/DDBJ databases">
        <title>Pectobacterium carotovorum subsp. carotovorum NBRC 12380.</title>
        <authorList>
            <person name="Ichikawa N."/>
            <person name="Sato H."/>
            <person name="Tonouchi N."/>
        </authorList>
    </citation>
    <scope>NUCLEOTIDE SEQUENCE</scope>
    <source>
        <strain evidence="1">NBRC 12380</strain>
    </source>
</reference>
<dbReference type="AlphaFoldDB" id="A0AAI9KXY0"/>
<evidence type="ECO:0000313" key="2">
    <source>
        <dbReference type="Proteomes" id="UP001165145"/>
    </source>
</evidence>
<gene>
    <name evidence="1" type="ORF">Pcaca03_00010</name>
</gene>
<dbReference type="EMBL" id="BSRL01000001">
    <property type="protein sequence ID" value="GLV67557.1"/>
    <property type="molecule type" value="Genomic_DNA"/>
</dbReference>
<dbReference type="RefSeq" id="WP_285772745.1">
    <property type="nucleotide sequence ID" value="NZ_BSRL01000001.1"/>
</dbReference>
<protein>
    <submittedName>
        <fullName evidence="1">Uncharacterized protein</fullName>
    </submittedName>
</protein>
<comment type="caution">
    <text evidence="1">The sequence shown here is derived from an EMBL/GenBank/DDBJ whole genome shotgun (WGS) entry which is preliminary data.</text>
</comment>
<organism evidence="1 2">
    <name type="scientific">Pectobacterium carotovorum subsp. carotovorum</name>
    <name type="common">Erwinia carotovora subsp. carotovora</name>
    <dbReference type="NCBI Taxonomy" id="555"/>
    <lineage>
        <taxon>Bacteria</taxon>
        <taxon>Pseudomonadati</taxon>
        <taxon>Pseudomonadota</taxon>
        <taxon>Gammaproteobacteria</taxon>
        <taxon>Enterobacterales</taxon>
        <taxon>Pectobacteriaceae</taxon>
        <taxon>Pectobacterium</taxon>
    </lineage>
</organism>
<proteinExistence type="predicted"/>
<sequence>MNQNDCFGKALKQWPVFVDHFTNNAIWKQYVGESDSTIMIKNGKSKEILNRYIRIGSQRRRSGGDKVMIYWVVDYTLSGIKLQKAVPLEVQHEPVLLPILNMKAKFAALRAAA</sequence>
<evidence type="ECO:0000313" key="1">
    <source>
        <dbReference type="EMBL" id="GLV67557.1"/>
    </source>
</evidence>
<name>A0AAI9KXY0_PECCC</name>